<dbReference type="EMBL" id="GBXM01058952">
    <property type="protein sequence ID" value="JAH49625.1"/>
    <property type="molecule type" value="Transcribed_RNA"/>
</dbReference>
<proteinExistence type="predicted"/>
<reference evidence="2" key="2">
    <citation type="journal article" date="2015" name="Fish Shellfish Immunol.">
        <title>Early steps in the European eel (Anguilla anguilla)-Vibrio vulnificus interaction in the gills: Role of the RtxA13 toxin.</title>
        <authorList>
            <person name="Callol A."/>
            <person name="Pajuelo D."/>
            <person name="Ebbesson L."/>
            <person name="Teles M."/>
            <person name="MacKenzie S."/>
            <person name="Amaro C."/>
        </authorList>
    </citation>
    <scope>NUCLEOTIDE SEQUENCE</scope>
</reference>
<dbReference type="AlphaFoldDB" id="A0A0E9T9R3"/>
<name>A0A0E9T9R3_ANGAN</name>
<organism evidence="2">
    <name type="scientific">Anguilla anguilla</name>
    <name type="common">European freshwater eel</name>
    <name type="synonym">Muraena anguilla</name>
    <dbReference type="NCBI Taxonomy" id="7936"/>
    <lineage>
        <taxon>Eukaryota</taxon>
        <taxon>Metazoa</taxon>
        <taxon>Chordata</taxon>
        <taxon>Craniata</taxon>
        <taxon>Vertebrata</taxon>
        <taxon>Euteleostomi</taxon>
        <taxon>Actinopterygii</taxon>
        <taxon>Neopterygii</taxon>
        <taxon>Teleostei</taxon>
        <taxon>Anguilliformes</taxon>
        <taxon>Anguillidae</taxon>
        <taxon>Anguilla</taxon>
    </lineage>
</organism>
<evidence type="ECO:0000256" key="1">
    <source>
        <dbReference type="SAM" id="MobiDB-lite"/>
    </source>
</evidence>
<feature type="compositionally biased region" description="Polar residues" evidence="1">
    <location>
        <begin position="1"/>
        <end position="12"/>
    </location>
</feature>
<sequence>MSLSDLHTPSFHQETDKQAMGKRGSQHGDNNIPSCFNLPFSFLSNGMENSKAAQRQSLSMPAL</sequence>
<accession>A0A0E9T9R3</accession>
<evidence type="ECO:0000313" key="2">
    <source>
        <dbReference type="EMBL" id="JAH49625.1"/>
    </source>
</evidence>
<protein>
    <submittedName>
        <fullName evidence="2">Uncharacterized protein</fullName>
    </submittedName>
</protein>
<feature type="region of interest" description="Disordered" evidence="1">
    <location>
        <begin position="1"/>
        <end position="32"/>
    </location>
</feature>
<reference evidence="2" key="1">
    <citation type="submission" date="2014-11" db="EMBL/GenBank/DDBJ databases">
        <authorList>
            <person name="Amaro Gonzalez C."/>
        </authorList>
    </citation>
    <scope>NUCLEOTIDE SEQUENCE</scope>
</reference>